<dbReference type="PANTHER" id="PTHR15052">
    <property type="entry name" value="RNA POLYMERASE III TRANSCRIPTION INITIATION FACTOR COMPLEX SUBUNIT"/>
    <property type="match status" value="1"/>
</dbReference>
<feature type="compositionally biased region" description="Acidic residues" evidence="4">
    <location>
        <begin position="70"/>
        <end position="98"/>
    </location>
</feature>
<feature type="region of interest" description="Disordered" evidence="4">
    <location>
        <begin position="33"/>
        <end position="156"/>
    </location>
</feature>
<dbReference type="InterPro" id="IPR015943">
    <property type="entry name" value="WD40/YVTN_repeat-like_dom_sf"/>
</dbReference>
<dbReference type="GO" id="GO:0006383">
    <property type="term" value="P:transcription by RNA polymerase III"/>
    <property type="evidence" value="ECO:0007669"/>
    <property type="project" value="TreeGrafter"/>
</dbReference>
<evidence type="ECO:0000313" key="5">
    <source>
        <dbReference type="EMBL" id="KIW08417.1"/>
    </source>
</evidence>
<feature type="compositionally biased region" description="Polar residues" evidence="4">
    <location>
        <begin position="669"/>
        <end position="689"/>
    </location>
</feature>
<dbReference type="RefSeq" id="XP_016218286.1">
    <property type="nucleotide sequence ID" value="XM_016354191.1"/>
</dbReference>
<dbReference type="AlphaFoldDB" id="A0A0D1Z632"/>
<dbReference type="GeneID" id="27309296"/>
<dbReference type="STRING" id="253628.A0A0D1Z632"/>
<dbReference type="HOGENOM" id="CLU_018776_0_0_1"/>
<gene>
    <name evidence="5" type="ORF">PV09_01323</name>
</gene>
<reference evidence="5 6" key="1">
    <citation type="submission" date="2015-01" db="EMBL/GenBank/DDBJ databases">
        <title>The Genome Sequence of Ochroconis gallopava CBS43764.</title>
        <authorList>
            <consortium name="The Broad Institute Genomics Platform"/>
            <person name="Cuomo C."/>
            <person name="de Hoog S."/>
            <person name="Gorbushina A."/>
            <person name="Stielow B."/>
            <person name="Teixiera M."/>
            <person name="Abouelleil A."/>
            <person name="Chapman S.B."/>
            <person name="Priest M."/>
            <person name="Young S.K."/>
            <person name="Wortman J."/>
            <person name="Nusbaum C."/>
            <person name="Birren B."/>
        </authorList>
    </citation>
    <scope>NUCLEOTIDE SEQUENCE [LARGE SCALE GENOMIC DNA]</scope>
    <source>
        <strain evidence="5 6">CBS 43764</strain>
    </source>
</reference>
<keyword evidence="6" id="KW-1185">Reference proteome</keyword>
<dbReference type="GO" id="GO:0005634">
    <property type="term" value="C:nucleus"/>
    <property type="evidence" value="ECO:0007669"/>
    <property type="project" value="UniProtKB-SubCell"/>
</dbReference>
<proteinExistence type="predicted"/>
<dbReference type="EMBL" id="KN847531">
    <property type="protein sequence ID" value="KIW08418.1"/>
    <property type="molecule type" value="Genomic_DNA"/>
</dbReference>
<keyword evidence="2" id="KW-0804">Transcription</keyword>
<protein>
    <submittedName>
        <fullName evidence="5">Uncharacterized protein</fullName>
    </submittedName>
</protein>
<dbReference type="PANTHER" id="PTHR15052:SF2">
    <property type="entry name" value="GENERAL TRANSCRIPTION FACTOR 3C POLYPEPTIDE 2"/>
    <property type="match status" value="1"/>
</dbReference>
<dbReference type="Proteomes" id="UP000053259">
    <property type="component" value="Unassembled WGS sequence"/>
</dbReference>
<dbReference type="SUPFAM" id="SSF50978">
    <property type="entry name" value="WD40 repeat-like"/>
    <property type="match status" value="1"/>
</dbReference>
<dbReference type="Gene3D" id="2.130.10.10">
    <property type="entry name" value="YVTN repeat-like/Quinoprotein amine dehydrogenase"/>
    <property type="match status" value="1"/>
</dbReference>
<comment type="subcellular location">
    <subcellularLocation>
        <location evidence="1">Nucleus</location>
    </subcellularLocation>
</comment>
<dbReference type="FunCoup" id="A0A0D1Z632">
    <property type="interactions" value="207"/>
</dbReference>
<dbReference type="OrthoDB" id="4703at2759"/>
<dbReference type="VEuPathDB" id="FungiDB:PV09_01323"/>
<evidence type="ECO:0000313" key="6">
    <source>
        <dbReference type="Proteomes" id="UP000053259"/>
    </source>
</evidence>
<dbReference type="GO" id="GO:0000127">
    <property type="term" value="C:transcription factor TFIIIC complex"/>
    <property type="evidence" value="ECO:0007669"/>
    <property type="project" value="TreeGrafter"/>
</dbReference>
<evidence type="ECO:0000256" key="1">
    <source>
        <dbReference type="ARBA" id="ARBA00004123"/>
    </source>
</evidence>
<feature type="region of interest" description="Disordered" evidence="4">
    <location>
        <begin position="669"/>
        <end position="695"/>
    </location>
</feature>
<keyword evidence="3" id="KW-0539">Nucleus</keyword>
<dbReference type="RefSeq" id="XP_016218287.1">
    <property type="nucleotide sequence ID" value="XM_016354192.1"/>
</dbReference>
<dbReference type="InterPro" id="IPR036322">
    <property type="entry name" value="WD40_repeat_dom_sf"/>
</dbReference>
<accession>A0A0D1Z632</accession>
<dbReference type="InterPro" id="IPR052416">
    <property type="entry name" value="GTF3C_component"/>
</dbReference>
<dbReference type="EMBL" id="KN847531">
    <property type="protein sequence ID" value="KIW08417.1"/>
    <property type="molecule type" value="Genomic_DNA"/>
</dbReference>
<evidence type="ECO:0000256" key="3">
    <source>
        <dbReference type="ARBA" id="ARBA00023242"/>
    </source>
</evidence>
<organism evidence="5 6">
    <name type="scientific">Verruconis gallopava</name>
    <dbReference type="NCBI Taxonomy" id="253628"/>
    <lineage>
        <taxon>Eukaryota</taxon>
        <taxon>Fungi</taxon>
        <taxon>Dikarya</taxon>
        <taxon>Ascomycota</taxon>
        <taxon>Pezizomycotina</taxon>
        <taxon>Dothideomycetes</taxon>
        <taxon>Pleosporomycetidae</taxon>
        <taxon>Venturiales</taxon>
        <taxon>Sympoventuriaceae</taxon>
        <taxon>Verruconis</taxon>
    </lineage>
</organism>
<evidence type="ECO:0000256" key="2">
    <source>
        <dbReference type="ARBA" id="ARBA00023163"/>
    </source>
</evidence>
<evidence type="ECO:0000256" key="4">
    <source>
        <dbReference type="SAM" id="MobiDB-lite"/>
    </source>
</evidence>
<name>A0A0D1Z632_9PEZI</name>
<sequence>MSTSVRRSSRATKPSTKYAVDPFEQYKDLLVHSSDDSCAPSEQAEGRDELSSDTEFDAEQAAKEVLEAGMDMDEDSDEQDDNFEMNQGSEDDDDEVEVLESARTMSHRRSNGRETSKFQSSALPKGRSASMKKSTSKRKAEGGTSDVLPIFDPMGNTGAKGRNVHYTRGIPEALHSQGRESRLLYAIGPGTEDLVAHIQVRERWLNDETVPYRQERKGRSGGGLGYSPWYPEEKRNKEAEVELRWYYDEGGKEIFERMQETRKVDMSYAPNNYAPSDDIIAGPINQQELYPGPKLFEQWNLGEAYRDISSAGEHQSWIINAGARIQSLEWCPNKAGTSQYLAVSTSQSPQDVQIPEGVSAPAYTPQAGRQQCLQIWEIFAEGDKDSAANKIDYSRKPVLRQIISTDWGVLKKMRWCPTPDRTNMQEKRLGLLGCIFTDGRIRVIDLTNPRREDGEVEYVHIITAAFESKPPETICTCLTWLSSRNIAAGTADGCVAIWTLPDVLRRTSSMKSRESRPWFYQRLHQSYIHSLTSGYPSRPHLLITYSFDGLVRATDIRSPTYDTVVSQRSRIAQGPVIWHDLTQSALNIDDNFTLKSYGHRLFHKAVSIARLTAFGADVSTSCLHASVLVGCVDGTVWVTNPIRRLRDHKHKPLVQCVLKHEWRRALTRHNSASGGSHDLNTLKSNQNNAEDTEHPESVLTRPLIRILTGFKITQTDMGQESRMNATKDYVSFATVYEERTAVTQVSWNPNLRAGTWASVGTGSGLVIVRDLAAD</sequence>